<evidence type="ECO:0000256" key="2">
    <source>
        <dbReference type="ARBA" id="ARBA00011963"/>
    </source>
</evidence>
<dbReference type="EC" id="2.7.1.176" evidence="2"/>
<dbReference type="GO" id="GO:0005524">
    <property type="term" value="F:ATP binding"/>
    <property type="evidence" value="ECO:0007669"/>
    <property type="project" value="UniProtKB-KW"/>
</dbReference>
<dbReference type="HOGENOM" id="CLU_1060569_0_0_11"/>
<dbReference type="Proteomes" id="UP000006247">
    <property type="component" value="Unassembled WGS sequence"/>
</dbReference>
<evidence type="ECO:0000313" key="8">
    <source>
        <dbReference type="EMBL" id="EEG26132.1"/>
    </source>
</evidence>
<evidence type="ECO:0000259" key="7">
    <source>
        <dbReference type="Pfam" id="PF06414"/>
    </source>
</evidence>
<accession>C0E5T3</accession>
<protein>
    <recommendedName>
        <fullName evidence="5">UDP-N-acetylglucosamine kinase</fullName>
        <ecNumber evidence="2">2.7.1.176</ecNumber>
    </recommendedName>
    <alternativeName>
        <fullName evidence="5">UDP-N-acetylglucosamine kinase</fullName>
    </alternativeName>
</protein>
<comment type="caution">
    <text evidence="8">The sequence shown here is derived from an EMBL/GenBank/DDBJ whole genome shotgun (WGS) entry which is preliminary data.</text>
</comment>
<keyword evidence="3" id="KW-0547">Nucleotide-binding</keyword>
<evidence type="ECO:0000256" key="6">
    <source>
        <dbReference type="ARBA" id="ARBA00048178"/>
    </source>
</evidence>
<organism evidence="8 9">
    <name type="scientific">Corynebacterium matruchotii ATCC 33806</name>
    <dbReference type="NCBI Taxonomy" id="566549"/>
    <lineage>
        <taxon>Bacteria</taxon>
        <taxon>Bacillati</taxon>
        <taxon>Actinomycetota</taxon>
        <taxon>Actinomycetes</taxon>
        <taxon>Mycobacteriales</taxon>
        <taxon>Corynebacteriaceae</taxon>
        <taxon>Corynebacterium</taxon>
    </lineage>
</organism>
<dbReference type="EMBL" id="ACEB01000037">
    <property type="protein sequence ID" value="EEG26132.1"/>
    <property type="molecule type" value="Genomic_DNA"/>
</dbReference>
<dbReference type="GO" id="GO:0016301">
    <property type="term" value="F:kinase activity"/>
    <property type="evidence" value="ECO:0007669"/>
    <property type="project" value="InterPro"/>
</dbReference>
<feature type="domain" description="Zeta toxin" evidence="7">
    <location>
        <begin position="32"/>
        <end position="212"/>
    </location>
</feature>
<evidence type="ECO:0000256" key="1">
    <source>
        <dbReference type="ARBA" id="ARBA00009104"/>
    </source>
</evidence>
<dbReference type="RefSeq" id="WP_005522440.1">
    <property type="nucleotide sequence ID" value="NZ_EQ973330.1"/>
</dbReference>
<sequence length="303" mass="33749">MTNLTAQDFPVSIEQQKHILQRYLQIAIRGKKLKPHDVPQVAFIGGQPGSGKSRTINNILKSMGDGLAIDSDELRLLHPDIARISQLDPLRMDVLSNGPVGEWTKALITYIREQRFNVIIENTFARSEIMAAEAENFERAGYQCSFIALAVPESVSRLGIVNRYRAAVQGGNIPRWTSEVSHTNAYAGIKTTVQELLSLGTTPEVTIASRFGDQNILVDSPDQAADAITHIREDYFTKENISWWRDIYAQAVDFVLQNDLVTDYSHTLLTNLAKDAEELLGNDVPANHEAFHVALKDAVNKHS</sequence>
<dbReference type="Gene3D" id="3.40.50.300">
    <property type="entry name" value="P-loop containing nucleotide triphosphate hydrolases"/>
    <property type="match status" value="1"/>
</dbReference>
<evidence type="ECO:0000256" key="3">
    <source>
        <dbReference type="ARBA" id="ARBA00022741"/>
    </source>
</evidence>
<dbReference type="InterPro" id="IPR010488">
    <property type="entry name" value="Zeta_toxin_domain"/>
</dbReference>
<evidence type="ECO:0000256" key="5">
    <source>
        <dbReference type="ARBA" id="ARBA00032897"/>
    </source>
</evidence>
<evidence type="ECO:0000313" key="9">
    <source>
        <dbReference type="Proteomes" id="UP000006247"/>
    </source>
</evidence>
<dbReference type="SUPFAM" id="SSF52540">
    <property type="entry name" value="P-loop containing nucleoside triphosphate hydrolases"/>
    <property type="match status" value="1"/>
</dbReference>
<name>C0E5T3_9CORY</name>
<comment type="similarity">
    <text evidence="1">Belongs to the zeta toxin family.</text>
</comment>
<dbReference type="Pfam" id="PF06414">
    <property type="entry name" value="Zeta_toxin"/>
    <property type="match status" value="1"/>
</dbReference>
<evidence type="ECO:0000256" key="4">
    <source>
        <dbReference type="ARBA" id="ARBA00022840"/>
    </source>
</evidence>
<dbReference type="InterPro" id="IPR027417">
    <property type="entry name" value="P-loop_NTPase"/>
</dbReference>
<comment type="catalytic activity">
    <reaction evidence="6">
        <text>UDP-N-acetyl-alpha-D-glucosamine + ATP = UDP-N-acetyl-alpha-D-glucosamine 3'-phosphate + ADP + H(+)</text>
        <dbReference type="Rhea" id="RHEA:32671"/>
        <dbReference type="ChEBI" id="CHEBI:15378"/>
        <dbReference type="ChEBI" id="CHEBI:30616"/>
        <dbReference type="ChEBI" id="CHEBI:57705"/>
        <dbReference type="ChEBI" id="CHEBI:64353"/>
        <dbReference type="ChEBI" id="CHEBI:456216"/>
        <dbReference type="EC" id="2.7.1.176"/>
    </reaction>
</comment>
<reference evidence="8 9" key="1">
    <citation type="submission" date="2009-01" db="EMBL/GenBank/DDBJ databases">
        <authorList>
            <person name="Fulton L."/>
            <person name="Clifton S."/>
            <person name="Chinwalla A.T."/>
            <person name="Mitreva M."/>
            <person name="Sodergren E."/>
            <person name="Weinstock G."/>
            <person name="Clifton S."/>
            <person name="Dooling D.J."/>
            <person name="Fulton B."/>
            <person name="Minx P."/>
            <person name="Pepin K.H."/>
            <person name="Johnson M."/>
            <person name="Bhonagiri V."/>
            <person name="Nash W.E."/>
            <person name="Mardis E.R."/>
            <person name="Wilson R.K."/>
        </authorList>
    </citation>
    <scope>NUCLEOTIDE SEQUENCE [LARGE SCALE GENOMIC DNA]</scope>
    <source>
        <strain evidence="8 9">ATCC 33806</strain>
    </source>
</reference>
<proteinExistence type="inferred from homology"/>
<gene>
    <name evidence="8" type="ORF">CORMATOL_02365</name>
</gene>
<dbReference type="AlphaFoldDB" id="C0E5T3"/>
<keyword evidence="4" id="KW-0067">ATP-binding</keyword>